<feature type="chain" id="PRO_5002177265" evidence="1">
    <location>
        <begin position="20"/>
        <end position="122"/>
    </location>
</feature>
<dbReference type="AlphaFoldDB" id="A0A0C3FAG3"/>
<dbReference type="Gene3D" id="2.60.20.10">
    <property type="entry name" value="Crystallins"/>
    <property type="match status" value="1"/>
</dbReference>
<keyword evidence="3" id="KW-1185">Reference proteome</keyword>
<keyword evidence="1" id="KW-0732">Signal</keyword>
<dbReference type="Proteomes" id="UP000054166">
    <property type="component" value="Unassembled WGS sequence"/>
</dbReference>
<name>A0A0C3FAG3_PILCF</name>
<evidence type="ECO:0000256" key="1">
    <source>
        <dbReference type="SAM" id="SignalP"/>
    </source>
</evidence>
<dbReference type="HOGENOM" id="CLU_2027624_0_0_1"/>
<evidence type="ECO:0000313" key="3">
    <source>
        <dbReference type="Proteomes" id="UP000054166"/>
    </source>
</evidence>
<dbReference type="EMBL" id="KN833032">
    <property type="protein sequence ID" value="KIM76731.1"/>
    <property type="molecule type" value="Genomic_DNA"/>
</dbReference>
<sequence>MKLTSVLLSVVLACGLATAAPSEDNSAGSATAERSKIVTFYDQTNYTGQNYTLFNNRLHYCVDFTRGPLVVSSAKLFDNTVCDLYTEQGCGIDSYVLTIAEDTPNTGLIDQFSMHCTTVVEN</sequence>
<protein>
    <submittedName>
        <fullName evidence="2">Uncharacterized protein</fullName>
    </submittedName>
</protein>
<reference evidence="3" key="2">
    <citation type="submission" date="2015-01" db="EMBL/GenBank/DDBJ databases">
        <title>Evolutionary Origins and Diversification of the Mycorrhizal Mutualists.</title>
        <authorList>
            <consortium name="DOE Joint Genome Institute"/>
            <consortium name="Mycorrhizal Genomics Consortium"/>
            <person name="Kohler A."/>
            <person name="Kuo A."/>
            <person name="Nagy L.G."/>
            <person name="Floudas D."/>
            <person name="Copeland A."/>
            <person name="Barry K.W."/>
            <person name="Cichocki N."/>
            <person name="Veneault-Fourrey C."/>
            <person name="LaButti K."/>
            <person name="Lindquist E.A."/>
            <person name="Lipzen A."/>
            <person name="Lundell T."/>
            <person name="Morin E."/>
            <person name="Murat C."/>
            <person name="Riley R."/>
            <person name="Ohm R."/>
            <person name="Sun H."/>
            <person name="Tunlid A."/>
            <person name="Henrissat B."/>
            <person name="Grigoriev I.V."/>
            <person name="Hibbett D.S."/>
            <person name="Martin F."/>
        </authorList>
    </citation>
    <scope>NUCLEOTIDE SEQUENCE [LARGE SCALE GENOMIC DNA]</scope>
    <source>
        <strain evidence="3">F 1598</strain>
    </source>
</reference>
<reference evidence="2 3" key="1">
    <citation type="submission" date="2014-04" db="EMBL/GenBank/DDBJ databases">
        <authorList>
            <consortium name="DOE Joint Genome Institute"/>
            <person name="Kuo A."/>
            <person name="Tarkka M."/>
            <person name="Buscot F."/>
            <person name="Kohler A."/>
            <person name="Nagy L.G."/>
            <person name="Floudas D."/>
            <person name="Copeland A."/>
            <person name="Barry K.W."/>
            <person name="Cichocki N."/>
            <person name="Veneault-Fourrey C."/>
            <person name="LaButti K."/>
            <person name="Lindquist E.A."/>
            <person name="Lipzen A."/>
            <person name="Lundell T."/>
            <person name="Morin E."/>
            <person name="Murat C."/>
            <person name="Sun H."/>
            <person name="Tunlid A."/>
            <person name="Henrissat B."/>
            <person name="Grigoriev I.V."/>
            <person name="Hibbett D.S."/>
            <person name="Martin F."/>
            <person name="Nordberg H.P."/>
            <person name="Cantor M.N."/>
            <person name="Hua S.X."/>
        </authorList>
    </citation>
    <scope>NUCLEOTIDE SEQUENCE [LARGE SCALE GENOMIC DNA]</scope>
    <source>
        <strain evidence="2 3">F 1598</strain>
    </source>
</reference>
<dbReference type="InParanoid" id="A0A0C3FAG3"/>
<gene>
    <name evidence="2" type="ORF">PILCRDRAFT_12599</name>
</gene>
<feature type="signal peptide" evidence="1">
    <location>
        <begin position="1"/>
        <end position="19"/>
    </location>
</feature>
<accession>A0A0C3FAG3</accession>
<proteinExistence type="predicted"/>
<evidence type="ECO:0000313" key="2">
    <source>
        <dbReference type="EMBL" id="KIM76731.1"/>
    </source>
</evidence>
<organism evidence="2 3">
    <name type="scientific">Piloderma croceum (strain F 1598)</name>
    <dbReference type="NCBI Taxonomy" id="765440"/>
    <lineage>
        <taxon>Eukaryota</taxon>
        <taxon>Fungi</taxon>
        <taxon>Dikarya</taxon>
        <taxon>Basidiomycota</taxon>
        <taxon>Agaricomycotina</taxon>
        <taxon>Agaricomycetes</taxon>
        <taxon>Agaricomycetidae</taxon>
        <taxon>Atheliales</taxon>
        <taxon>Atheliaceae</taxon>
        <taxon>Piloderma</taxon>
    </lineage>
</organism>